<dbReference type="RefSeq" id="WP_066065822.1">
    <property type="nucleotide sequence ID" value="NZ_CP013015.1"/>
</dbReference>
<evidence type="ECO:0000259" key="3">
    <source>
        <dbReference type="Pfam" id="PF13476"/>
    </source>
</evidence>
<evidence type="ECO:0000313" key="5">
    <source>
        <dbReference type="Proteomes" id="UP000070560"/>
    </source>
</evidence>
<dbReference type="AlphaFoldDB" id="A0A7U4QMM6"/>
<keyword evidence="1" id="KW-0175">Coiled coil</keyword>
<evidence type="ECO:0000256" key="2">
    <source>
        <dbReference type="SAM" id="MobiDB-lite"/>
    </source>
</evidence>
<dbReference type="SUPFAM" id="SSF52540">
    <property type="entry name" value="P-loop containing nucleoside triphosphate hydrolases"/>
    <property type="match status" value="2"/>
</dbReference>
<dbReference type="PANTHER" id="PTHR32114:SF2">
    <property type="entry name" value="ABC TRANSPORTER ABCH.3"/>
    <property type="match status" value="1"/>
</dbReference>
<dbReference type="Gene3D" id="3.40.50.300">
    <property type="entry name" value="P-loop containing nucleotide triphosphate hydrolases"/>
    <property type="match status" value="2"/>
</dbReference>
<dbReference type="Proteomes" id="UP000070560">
    <property type="component" value="Chromosome"/>
</dbReference>
<keyword evidence="5" id="KW-1185">Reference proteome</keyword>
<sequence>MKPISLEIEGLYSYRERQVIDFTPFYGYRLFGIFGKTGDGKSTILDAMTYALFGKVDRLDKKSIKEAINPGSNQLKVIFNFEIDGIVYEIIRGIDRYGHSYVRLYKVVKDHKEPIAEKITEVSNHLDHILGLEFKDFTKVVILPQGKFSEFLRLSPANRADILEKIFGLEIYGEALWKRITQYLERLNASKEEKEKQLLALKDVSKKVIADKKQEVKKTKKVLKEKEESKKKLEKYHQILIKLADFLERKKELEEKLNKLKANEPIIKEKERRLKQAEEIAPLVHIFKEYEQLKSSIPKIERLLKDLRNKEAKLEKKWQLAEKQLKEFAETLPQKLEELTHLEENARQAQKLEKDFMEKQKQLDKNKKQLDENKQALKDTAHILKKYRTQKQALLHRQKRAKKTLESNAFNKEEKRIFNILHKYASHLGKLKSWEEEIAELKEKIEIFKKEKKDSQIGIKKIWQKWLPEIVLPSPENAVDILEDFRLKCEETLKTFDKVLENFRQRHLAVSLAIRLKQGHPCPVCGSTIHPKPAQDEEITAKIEDTQREKHKLEKKIETINQLRKKLKPLVEKLVQINTKLEDKHQQYSEKSADFKKEIEEILRKLGLRLNLKGLKNLFDELQNKFELQNKASEELREIAEKLQQQEEKIQRQRRKAEGHKKEIKHLLSLIGSLEKELAHIKREIIEKIDKKSPEQLLKQTKEQREKLEKKRQDLEKTRQKAQNDYLNIKEKLDKTKEQLRIEIKKKQELTKILIKEAKKRHLDLAGLKHLLLSEKEINALKQAIEKWKEEIENIKGQLGQIKTQIDDLPIQTLPLGEPEATSEKLEKLKKEIRHLQNQEGALENEIKNLEEKLKQKQRLETEIKKDQEEIKIASTLKDCLYGKALVKFAARHLFQSILYEANRILKDIIGERFVIQMSREGFNFSVYDPSIGHIRLIETLSGGETFLVSFSLALALSSYIQKTKARPIHFFFIDEGFGSLDEDLLDAVAEVLNQLKQQERLVGIITHLEKFKQLLPAYILVKKDFTSTSVVKLHV</sequence>
<dbReference type="OrthoDB" id="9795626at2"/>
<dbReference type="Pfam" id="PF13476">
    <property type="entry name" value="AAA_23"/>
    <property type="match status" value="1"/>
</dbReference>
<feature type="coiled-coil region" evidence="1">
    <location>
        <begin position="424"/>
        <end position="458"/>
    </location>
</feature>
<feature type="coiled-coil region" evidence="1">
    <location>
        <begin position="184"/>
        <end position="380"/>
    </location>
</feature>
<name>A0A7U4QMM6_DESA2</name>
<dbReference type="SUPFAM" id="SSF75712">
    <property type="entry name" value="Rad50 coiled-coil Zn hook"/>
    <property type="match status" value="1"/>
</dbReference>
<evidence type="ECO:0000256" key="1">
    <source>
        <dbReference type="SAM" id="Coils"/>
    </source>
</evidence>
<feature type="domain" description="Rad50/SbcC-type AAA" evidence="3">
    <location>
        <begin position="5"/>
        <end position="203"/>
    </location>
</feature>
<organism evidence="4 5">
    <name type="scientific">Desulfofervidus auxilii</name>
    <dbReference type="NCBI Taxonomy" id="1621989"/>
    <lineage>
        <taxon>Bacteria</taxon>
        <taxon>Pseudomonadati</taxon>
        <taxon>Thermodesulfobacteriota</taxon>
        <taxon>Candidatus Desulfofervidia</taxon>
        <taxon>Candidatus Desulfofervidales</taxon>
        <taxon>Candidatus Desulfofervidaceae</taxon>
        <taxon>Candidatus Desulfofervidus</taxon>
    </lineage>
</organism>
<dbReference type="GO" id="GO:0006302">
    <property type="term" value="P:double-strand break repair"/>
    <property type="evidence" value="ECO:0007669"/>
    <property type="project" value="InterPro"/>
</dbReference>
<dbReference type="EMBL" id="CP013015">
    <property type="protein sequence ID" value="AMM42150.1"/>
    <property type="molecule type" value="Genomic_DNA"/>
</dbReference>
<feature type="compositionally biased region" description="Basic and acidic residues" evidence="2">
    <location>
        <begin position="697"/>
        <end position="719"/>
    </location>
</feature>
<dbReference type="KEGG" id="daw:HS1_002368"/>
<protein>
    <submittedName>
        <fullName evidence="4">Nuclease SbcCD subunit C</fullName>
    </submittedName>
</protein>
<dbReference type="Pfam" id="PF13558">
    <property type="entry name" value="SbcC_Walker_B"/>
    <property type="match status" value="1"/>
</dbReference>
<evidence type="ECO:0000313" key="4">
    <source>
        <dbReference type="EMBL" id="AMM42150.1"/>
    </source>
</evidence>
<gene>
    <name evidence="4" type="ORF">HS1_002368</name>
</gene>
<dbReference type="GO" id="GO:0016887">
    <property type="term" value="F:ATP hydrolysis activity"/>
    <property type="evidence" value="ECO:0007669"/>
    <property type="project" value="InterPro"/>
</dbReference>
<dbReference type="PANTHER" id="PTHR32114">
    <property type="entry name" value="ABC TRANSPORTER ABCH.3"/>
    <property type="match status" value="1"/>
</dbReference>
<reference evidence="4 5" key="1">
    <citation type="submission" date="2015-10" db="EMBL/GenBank/DDBJ databases">
        <title>Candidatus Desulfofervidus auxilii, a hydrogenotrophic sulfate-reducing bacterium involved in the thermophilic anaerobic oxidation of methane.</title>
        <authorList>
            <person name="Krukenberg V."/>
            <person name="Richter M."/>
            <person name="Wegener G."/>
        </authorList>
    </citation>
    <scope>NUCLEOTIDE SEQUENCE [LARGE SCALE GENOMIC DNA]</scope>
    <source>
        <strain evidence="4 5">HS1</strain>
    </source>
</reference>
<dbReference type="InterPro" id="IPR038729">
    <property type="entry name" value="Rad50/SbcC_AAA"/>
</dbReference>
<feature type="region of interest" description="Disordered" evidence="2">
    <location>
        <begin position="697"/>
        <end position="721"/>
    </location>
</feature>
<dbReference type="InterPro" id="IPR027417">
    <property type="entry name" value="P-loop_NTPase"/>
</dbReference>
<proteinExistence type="predicted"/>
<accession>A0A7U4QMM6</accession>